<protein>
    <submittedName>
        <fullName evidence="2">Uncharacterized protein</fullName>
    </submittedName>
</protein>
<feature type="non-terminal residue" evidence="2">
    <location>
        <position position="83"/>
    </location>
</feature>
<sequence length="83" mass="9383">MKKNNKNKFQKIIILSFIVLAEVFGLYALIKETTWGDSLSDGIRDGLNSGVYTPGRYAFDGDTQTFWAVESGKKEGYADRYFS</sequence>
<dbReference type="AlphaFoldDB" id="A0A1H9JTD3"/>
<keyword evidence="1" id="KW-1133">Transmembrane helix</keyword>
<evidence type="ECO:0000256" key="1">
    <source>
        <dbReference type="SAM" id="Phobius"/>
    </source>
</evidence>
<accession>A0A1H9JTD3</accession>
<proteinExistence type="predicted"/>
<gene>
    <name evidence="2" type="ORF">SAMN04487977_11517</name>
</gene>
<reference evidence="2 3" key="1">
    <citation type="submission" date="2016-10" db="EMBL/GenBank/DDBJ databases">
        <authorList>
            <person name="de Groot N.N."/>
        </authorList>
    </citation>
    <scope>NUCLEOTIDE SEQUENCE [LARGE SCALE GENOMIC DNA]</scope>
    <source>
        <strain evidence="2 3">B25</strain>
    </source>
</reference>
<keyword evidence="1" id="KW-0472">Membrane</keyword>
<name>A0A1H9JTD3_9SPIR</name>
<dbReference type="EMBL" id="FOFU01000015">
    <property type="protein sequence ID" value="SEQ90070.1"/>
    <property type="molecule type" value="Genomic_DNA"/>
</dbReference>
<dbReference type="Proteomes" id="UP000182360">
    <property type="component" value="Unassembled WGS sequence"/>
</dbReference>
<organism evidence="2 3">
    <name type="scientific">Treponema bryantii</name>
    <dbReference type="NCBI Taxonomy" id="163"/>
    <lineage>
        <taxon>Bacteria</taxon>
        <taxon>Pseudomonadati</taxon>
        <taxon>Spirochaetota</taxon>
        <taxon>Spirochaetia</taxon>
        <taxon>Spirochaetales</taxon>
        <taxon>Treponemataceae</taxon>
        <taxon>Treponema</taxon>
    </lineage>
</organism>
<dbReference type="RefSeq" id="WP_143064255.1">
    <property type="nucleotide sequence ID" value="NZ_FOFU01000015.1"/>
</dbReference>
<evidence type="ECO:0000313" key="2">
    <source>
        <dbReference type="EMBL" id="SEQ90070.1"/>
    </source>
</evidence>
<keyword evidence="1" id="KW-0812">Transmembrane</keyword>
<evidence type="ECO:0000313" key="3">
    <source>
        <dbReference type="Proteomes" id="UP000182360"/>
    </source>
</evidence>
<keyword evidence="3" id="KW-1185">Reference proteome</keyword>
<feature type="transmembrane region" description="Helical" evidence="1">
    <location>
        <begin position="12"/>
        <end position="30"/>
    </location>
</feature>